<evidence type="ECO:0008006" key="4">
    <source>
        <dbReference type="Google" id="ProtNLM"/>
    </source>
</evidence>
<dbReference type="RefSeq" id="WP_188544454.1">
    <property type="nucleotide sequence ID" value="NZ_BMCU01000002.1"/>
</dbReference>
<reference evidence="2" key="1">
    <citation type="journal article" date="2014" name="Int. J. Syst. Evol. Microbiol.">
        <title>Complete genome sequence of Corynebacterium casei LMG S-19264T (=DSM 44701T), isolated from a smear-ripened cheese.</title>
        <authorList>
            <consortium name="US DOE Joint Genome Institute (JGI-PGF)"/>
            <person name="Walter F."/>
            <person name="Albersmeier A."/>
            <person name="Kalinowski J."/>
            <person name="Ruckert C."/>
        </authorList>
    </citation>
    <scope>NUCLEOTIDE SEQUENCE</scope>
    <source>
        <strain evidence="2">CCM 7905</strain>
    </source>
</reference>
<evidence type="ECO:0000256" key="1">
    <source>
        <dbReference type="SAM" id="Phobius"/>
    </source>
</evidence>
<feature type="transmembrane region" description="Helical" evidence="1">
    <location>
        <begin position="65"/>
        <end position="87"/>
    </location>
</feature>
<dbReference type="EMBL" id="BMCU01000002">
    <property type="protein sequence ID" value="GGG04149.1"/>
    <property type="molecule type" value="Genomic_DNA"/>
</dbReference>
<proteinExistence type="predicted"/>
<reference evidence="2" key="2">
    <citation type="submission" date="2020-09" db="EMBL/GenBank/DDBJ databases">
        <authorList>
            <person name="Sun Q."/>
            <person name="Sedlacek I."/>
        </authorList>
    </citation>
    <scope>NUCLEOTIDE SEQUENCE</scope>
    <source>
        <strain evidence="2">CCM 7905</strain>
    </source>
</reference>
<keyword evidence="3" id="KW-1185">Reference proteome</keyword>
<dbReference type="InterPro" id="IPR021235">
    <property type="entry name" value="DUF2637"/>
</dbReference>
<feature type="transmembrane region" description="Helical" evidence="1">
    <location>
        <begin position="40"/>
        <end position="58"/>
    </location>
</feature>
<gene>
    <name evidence="2" type="ORF">GCM10007304_17850</name>
</gene>
<keyword evidence="1" id="KW-0472">Membrane</keyword>
<dbReference type="AlphaFoldDB" id="A0A917FVD0"/>
<name>A0A917FVD0_9NOCA</name>
<dbReference type="Pfam" id="PF10935">
    <property type="entry name" value="DUF2637"/>
    <property type="match status" value="1"/>
</dbReference>
<comment type="caution">
    <text evidence="2">The sequence shown here is derived from an EMBL/GenBank/DDBJ whole genome shotgun (WGS) entry which is preliminary data.</text>
</comment>
<organism evidence="2 3">
    <name type="scientific">Rhodococcoides trifolii</name>
    <dbReference type="NCBI Taxonomy" id="908250"/>
    <lineage>
        <taxon>Bacteria</taxon>
        <taxon>Bacillati</taxon>
        <taxon>Actinomycetota</taxon>
        <taxon>Actinomycetes</taxon>
        <taxon>Mycobacteriales</taxon>
        <taxon>Nocardiaceae</taxon>
        <taxon>Rhodococcoides</taxon>
    </lineage>
</organism>
<feature type="transmembrane region" description="Helical" evidence="1">
    <location>
        <begin position="93"/>
        <end position="112"/>
    </location>
</feature>
<evidence type="ECO:0000313" key="2">
    <source>
        <dbReference type="EMBL" id="GGG04149.1"/>
    </source>
</evidence>
<keyword evidence="1" id="KW-1133">Transmembrane helix</keyword>
<accession>A0A917FVD0</accession>
<evidence type="ECO:0000313" key="3">
    <source>
        <dbReference type="Proteomes" id="UP000654257"/>
    </source>
</evidence>
<sequence>MIRRTAVATTTLIGALAFFLSFSQVSNLAARGGYGHWQSLAWPVIVDGLVVVAELAVFTTVSGRVYAWVVLIGATGVSGAANIAHAYVTPTELPFAVTGPMAAVPSIVLLVATHLTVKLTRTQPPAPAPTAGGLLTAALTRPRAGADWAITGAQP</sequence>
<protein>
    <recommendedName>
        <fullName evidence="4">DUF2637 domain-containing protein</fullName>
    </recommendedName>
</protein>
<dbReference type="Proteomes" id="UP000654257">
    <property type="component" value="Unassembled WGS sequence"/>
</dbReference>
<keyword evidence="1" id="KW-0812">Transmembrane</keyword>